<dbReference type="KEGG" id="xla:121397563"/>
<comment type="subcellular location">
    <subcellularLocation>
        <location evidence="1">Cytoplasm</location>
        <location evidence="1">Cytoskeleton</location>
        <location evidence="1">Spindle</location>
    </subcellularLocation>
</comment>
<evidence type="ECO:0000256" key="6">
    <source>
        <dbReference type="ARBA" id="ARBA00023212"/>
    </source>
</evidence>
<sequence>MGAEDLFSNGDIDRADCNLVPDPSNETPSQHWLTEDDHDSNCLTDAALFSKSPLISLSIVPLKKNNLHISDCEDNPFHNSLCLTLGNQVCIGENITGTVRYIGTVDFSHGMWVGIELHSQLGKHEGTVKGKEHFRCKPKHGVFVCRSRFTKALDSSQRSNSSTAQAQASMNIDKRKSAVLRDSSAAKPGVKAAYLSGDQAASAFSRKQEIRKSWIK</sequence>
<feature type="region of interest" description="Disordered" evidence="7">
    <location>
        <begin position="1"/>
        <end position="35"/>
    </location>
</feature>
<dbReference type="PANTHER" id="PTHR18916">
    <property type="entry name" value="DYNACTIN 1-RELATED MICROTUBULE-BINDING"/>
    <property type="match status" value="1"/>
</dbReference>
<evidence type="ECO:0000256" key="5">
    <source>
        <dbReference type="ARBA" id="ARBA00023054"/>
    </source>
</evidence>
<name>A0A8J1LLD3_XENLA</name>
<gene>
    <name evidence="10" type="primary">LOC121397563</name>
</gene>
<organism evidence="9 10">
    <name type="scientific">Xenopus laevis</name>
    <name type="common">African clawed frog</name>
    <dbReference type="NCBI Taxonomy" id="8355"/>
    <lineage>
        <taxon>Eukaryota</taxon>
        <taxon>Metazoa</taxon>
        <taxon>Chordata</taxon>
        <taxon>Craniata</taxon>
        <taxon>Vertebrata</taxon>
        <taxon>Euteleostomi</taxon>
        <taxon>Amphibia</taxon>
        <taxon>Batrachia</taxon>
        <taxon>Anura</taxon>
        <taxon>Pipoidea</taxon>
        <taxon>Pipidae</taxon>
        <taxon>Xenopodinae</taxon>
        <taxon>Xenopus</taxon>
        <taxon>Xenopus</taxon>
    </lineage>
</organism>
<evidence type="ECO:0000256" key="7">
    <source>
        <dbReference type="SAM" id="MobiDB-lite"/>
    </source>
</evidence>
<keyword evidence="3" id="KW-0493">Microtubule</keyword>
<keyword evidence="9" id="KW-1185">Reference proteome</keyword>
<keyword evidence="2" id="KW-0963">Cytoplasm</keyword>
<reference evidence="10" key="1">
    <citation type="submission" date="2025-08" db="UniProtKB">
        <authorList>
            <consortium name="RefSeq"/>
        </authorList>
    </citation>
    <scope>IDENTIFICATION</scope>
    <source>
        <strain evidence="10">J_2021</strain>
        <tissue evidence="10">Erythrocytes</tissue>
    </source>
</reference>
<evidence type="ECO:0000256" key="1">
    <source>
        <dbReference type="ARBA" id="ARBA00004186"/>
    </source>
</evidence>
<protein>
    <submittedName>
        <fullName evidence="10">CAP-Gly domain-containing linker protein 4-like</fullName>
    </submittedName>
</protein>
<evidence type="ECO:0000313" key="10">
    <source>
        <dbReference type="RefSeq" id="XP_041430378.1"/>
    </source>
</evidence>
<evidence type="ECO:0000256" key="3">
    <source>
        <dbReference type="ARBA" id="ARBA00022701"/>
    </source>
</evidence>
<evidence type="ECO:0000256" key="4">
    <source>
        <dbReference type="ARBA" id="ARBA00023017"/>
    </source>
</evidence>
<keyword evidence="4" id="KW-0243">Dynein</keyword>
<accession>A0A8J1LLD3</accession>
<dbReference type="Proteomes" id="UP000186698">
    <property type="component" value="Chromosome 8S"/>
</dbReference>
<dbReference type="Gene3D" id="2.30.30.190">
    <property type="entry name" value="CAP Gly-rich-like domain"/>
    <property type="match status" value="1"/>
</dbReference>
<evidence type="ECO:0000259" key="8">
    <source>
        <dbReference type="PROSITE" id="PS50245"/>
    </source>
</evidence>
<keyword evidence="5" id="KW-0175">Coiled coil</keyword>
<proteinExistence type="predicted"/>
<dbReference type="AlphaFoldDB" id="A0A8J1LLD3"/>
<dbReference type="Pfam" id="PF01302">
    <property type="entry name" value="CAP_GLY"/>
    <property type="match status" value="1"/>
</dbReference>
<dbReference type="GeneID" id="121397563"/>
<dbReference type="GO" id="GO:0005819">
    <property type="term" value="C:spindle"/>
    <property type="evidence" value="ECO:0007669"/>
    <property type="project" value="UniProtKB-SubCell"/>
</dbReference>
<feature type="domain" description="CAP-Gly" evidence="8">
    <location>
        <begin position="103"/>
        <end position="145"/>
    </location>
</feature>
<dbReference type="InterPro" id="IPR000938">
    <property type="entry name" value="CAP-Gly_domain"/>
</dbReference>
<dbReference type="RefSeq" id="XP_041430378.1">
    <property type="nucleotide sequence ID" value="XM_041574444.1"/>
</dbReference>
<evidence type="ECO:0000256" key="2">
    <source>
        <dbReference type="ARBA" id="ARBA00022490"/>
    </source>
</evidence>
<dbReference type="GO" id="GO:0030286">
    <property type="term" value="C:dynein complex"/>
    <property type="evidence" value="ECO:0007669"/>
    <property type="project" value="UniProtKB-KW"/>
</dbReference>
<dbReference type="PANTHER" id="PTHR18916:SF6">
    <property type="entry name" value="DYNACTIN SUBUNIT 1"/>
    <property type="match status" value="1"/>
</dbReference>
<evidence type="ECO:0000313" key="9">
    <source>
        <dbReference type="Proteomes" id="UP000186698"/>
    </source>
</evidence>
<dbReference type="SUPFAM" id="SSF74924">
    <property type="entry name" value="Cap-Gly domain"/>
    <property type="match status" value="1"/>
</dbReference>
<keyword evidence="6" id="KW-0206">Cytoskeleton</keyword>
<dbReference type="GO" id="GO:0005874">
    <property type="term" value="C:microtubule"/>
    <property type="evidence" value="ECO:0007669"/>
    <property type="project" value="UniProtKB-KW"/>
</dbReference>
<dbReference type="SMART" id="SM01052">
    <property type="entry name" value="CAP_GLY"/>
    <property type="match status" value="1"/>
</dbReference>
<dbReference type="InterPro" id="IPR036859">
    <property type="entry name" value="CAP-Gly_dom_sf"/>
</dbReference>
<dbReference type="PROSITE" id="PS50245">
    <property type="entry name" value="CAP_GLY_2"/>
    <property type="match status" value="1"/>
</dbReference>